<comment type="caution">
    <text evidence="1">The sequence shown here is derived from an EMBL/GenBank/DDBJ whole genome shotgun (WGS) entry which is preliminary data.</text>
</comment>
<accession>A0A842CKM8</accession>
<gene>
    <name evidence="1" type="ORF">HCA78_01255</name>
</gene>
<evidence type="ECO:0000313" key="2">
    <source>
        <dbReference type="Proteomes" id="UP000546806"/>
    </source>
</evidence>
<dbReference type="RefSeq" id="WP_185531855.1">
    <property type="nucleotide sequence ID" value="NZ_JAARWW010000001.1"/>
</dbReference>
<protein>
    <submittedName>
        <fullName evidence="1">Uncharacterized protein</fullName>
    </submittedName>
</protein>
<dbReference type="Proteomes" id="UP000546806">
    <property type="component" value="Unassembled WGS sequence"/>
</dbReference>
<name>A0A842CKM8_9LIST</name>
<evidence type="ECO:0000313" key="1">
    <source>
        <dbReference type="EMBL" id="MBC2002375.1"/>
    </source>
</evidence>
<proteinExistence type="predicted"/>
<dbReference type="EMBL" id="JAARWW010000001">
    <property type="protein sequence ID" value="MBC2002375.1"/>
    <property type="molecule type" value="Genomic_DNA"/>
</dbReference>
<dbReference type="AlphaFoldDB" id="A0A842CKM8"/>
<organism evidence="1 2">
    <name type="scientific">Listeria booriae</name>
    <dbReference type="NCBI Taxonomy" id="1552123"/>
    <lineage>
        <taxon>Bacteria</taxon>
        <taxon>Bacillati</taxon>
        <taxon>Bacillota</taxon>
        <taxon>Bacilli</taxon>
        <taxon>Bacillales</taxon>
        <taxon>Listeriaceae</taxon>
        <taxon>Listeria</taxon>
    </lineage>
</organism>
<reference evidence="1 2" key="1">
    <citation type="submission" date="2020-03" db="EMBL/GenBank/DDBJ databases">
        <title>Soil Listeria distribution.</title>
        <authorList>
            <person name="Liao J."/>
            <person name="Wiedmann M."/>
        </authorList>
    </citation>
    <scope>NUCLEOTIDE SEQUENCE [LARGE SCALE GENOMIC DNA]</scope>
    <source>
        <strain evidence="1 2">FSL L7-0435</strain>
    </source>
</reference>
<sequence>METLQDYAGEAGRLVERVIDEPFIKKDMDQFVEKIGALSIEDYETKNTIGTTTTITTSYGYGHGGAPQATTVPKDKINLSDIMAGDNFFATNLKAKFAECSKQNPNPKFSTDSTNQRVKGLHAFSTATKAGGVAKVSVQHVYKV</sequence>